<gene>
    <name evidence="1" type="ORF">GAGA_4996</name>
</gene>
<sequence length="302" mass="33914">MNSLQSFIAILVSIGFVSNLYGYEKVIWEQALDYVAIENVKTLIKPSVEVEDISKAQLLTALTTLKFEPKSTTGVFSSLLSSEEVKPLFSDKEAQVLAENIVTTLQTLDENQVLVFLVSDSRSAFFGIGDETLYTSGTIYLAGQHLYLLVAEAQVDIQKKYIRAGNSVSNLRFASAAELRGFKLSTGDYESSPNHDWQLQLSDGITRVSQRPDWIKIDLAEYAKQSTKMNIAEVHTEAPTRDADIKNNKSTLIFSAPVTRRVNQENKSDIEIRLENLKKLYLQGQIPEHIYLQKVKDIVEDI</sequence>
<evidence type="ECO:0000313" key="1">
    <source>
        <dbReference type="EMBL" id="GAC07819.1"/>
    </source>
</evidence>
<proteinExistence type="predicted"/>
<dbReference type="RefSeq" id="WP_008306718.1">
    <property type="nucleotide sequence ID" value="NZ_BAEK01000094.1"/>
</dbReference>
<evidence type="ECO:0000313" key="2">
    <source>
        <dbReference type="Proteomes" id="UP000008372"/>
    </source>
</evidence>
<protein>
    <submittedName>
        <fullName evidence="1">Uncharacterized protein</fullName>
    </submittedName>
</protein>
<accession>A0ABQ0IEP0</accession>
<dbReference type="EMBL" id="BAEK01000094">
    <property type="protein sequence ID" value="GAC07819.1"/>
    <property type="molecule type" value="Genomic_DNA"/>
</dbReference>
<reference evidence="1 2" key="1">
    <citation type="journal article" date="2014" name="Environ. Microbiol.">
        <title>Comparative genomics of the marine bacterial genus Glaciecola reveals the high degree of genomic diversity and genomic characteristic for cold adaptation.</title>
        <authorList>
            <person name="Qin Q.L."/>
            <person name="Xie B.B."/>
            <person name="Yu Y."/>
            <person name="Shu Y.L."/>
            <person name="Rong J.C."/>
            <person name="Zhang Y.J."/>
            <person name="Zhao D.L."/>
            <person name="Chen X.L."/>
            <person name="Zhang X.Y."/>
            <person name="Chen B."/>
            <person name="Zhou B.C."/>
            <person name="Zhang Y.Z."/>
        </authorList>
    </citation>
    <scope>NUCLEOTIDE SEQUENCE [LARGE SCALE GENOMIC DNA]</scope>
    <source>
        <strain evidence="1 2">NO2</strain>
    </source>
</reference>
<keyword evidence="2" id="KW-1185">Reference proteome</keyword>
<comment type="caution">
    <text evidence="1">The sequence shown here is derived from an EMBL/GenBank/DDBJ whole genome shotgun (WGS) entry which is preliminary data.</text>
</comment>
<name>A0ABQ0IEP0_9ALTE</name>
<organism evidence="1 2">
    <name type="scientific">Paraglaciecola agarilytica NO2</name>
    <dbReference type="NCBI Taxonomy" id="1125747"/>
    <lineage>
        <taxon>Bacteria</taxon>
        <taxon>Pseudomonadati</taxon>
        <taxon>Pseudomonadota</taxon>
        <taxon>Gammaproteobacteria</taxon>
        <taxon>Alteromonadales</taxon>
        <taxon>Alteromonadaceae</taxon>
        <taxon>Paraglaciecola</taxon>
    </lineage>
</organism>
<dbReference type="Proteomes" id="UP000008372">
    <property type="component" value="Unassembled WGS sequence"/>
</dbReference>